<sequence>MTENVDNLVLEHLRALRSEIQTLRIEMHTEFKDVKYRLSTLEVAMAAVKRD</sequence>
<dbReference type="Proteomes" id="UP001432180">
    <property type="component" value="Chromosome"/>
</dbReference>
<evidence type="ECO:0008006" key="3">
    <source>
        <dbReference type="Google" id="ProtNLM"/>
    </source>
</evidence>
<name>A0ABZ0S963_9GAMM</name>
<organism evidence="1 2">
    <name type="scientific">Thiorhodovibrio winogradskyi</name>
    <dbReference type="NCBI Taxonomy" id="77007"/>
    <lineage>
        <taxon>Bacteria</taxon>
        <taxon>Pseudomonadati</taxon>
        <taxon>Pseudomonadota</taxon>
        <taxon>Gammaproteobacteria</taxon>
        <taxon>Chromatiales</taxon>
        <taxon>Chromatiaceae</taxon>
        <taxon>Thiorhodovibrio</taxon>
    </lineage>
</organism>
<protein>
    <recommendedName>
        <fullName evidence="3">DUF904 domain-containing protein</fullName>
    </recommendedName>
</protein>
<reference evidence="1 2" key="1">
    <citation type="journal article" date="2023" name="Microorganisms">
        <title>Thiorhodovibrio frisius and Trv. litoralis spp. nov., Two Novel Members from a Clade of Fastidious Purple Sulfur Bacteria That Exhibit Unique Red-Shifted Light-Harvesting Capabilities.</title>
        <authorList>
            <person name="Methner A."/>
            <person name="Kuzyk S.B."/>
            <person name="Petersen J."/>
            <person name="Bauer S."/>
            <person name="Brinkmann H."/>
            <person name="Sichau K."/>
            <person name="Wanner G."/>
            <person name="Wolf J."/>
            <person name="Neumann-Schaal M."/>
            <person name="Henke P."/>
            <person name="Tank M."/>
            <person name="Sproer C."/>
            <person name="Bunk B."/>
            <person name="Overmann J."/>
        </authorList>
    </citation>
    <scope>NUCLEOTIDE SEQUENCE [LARGE SCALE GENOMIC DNA]</scope>
    <source>
        <strain evidence="1 2">DSM 6702</strain>
    </source>
</reference>
<accession>A0ABZ0S963</accession>
<gene>
    <name evidence="1" type="ORF">Thiowin_01029</name>
</gene>
<proteinExistence type="predicted"/>
<keyword evidence="2" id="KW-1185">Reference proteome</keyword>
<evidence type="ECO:0000313" key="2">
    <source>
        <dbReference type="Proteomes" id="UP001432180"/>
    </source>
</evidence>
<dbReference type="EMBL" id="CP121472">
    <property type="protein sequence ID" value="WPL16090.1"/>
    <property type="molecule type" value="Genomic_DNA"/>
</dbReference>
<dbReference type="RefSeq" id="WP_328986638.1">
    <property type="nucleotide sequence ID" value="NZ_CP121472.1"/>
</dbReference>
<evidence type="ECO:0000313" key="1">
    <source>
        <dbReference type="EMBL" id="WPL16090.1"/>
    </source>
</evidence>